<accession>S3EIH2</accession>
<dbReference type="AlphaFoldDB" id="S3EIH2"/>
<dbReference type="Gene3D" id="3.40.50.720">
    <property type="entry name" value="NAD(P)-binding Rossmann-like Domain"/>
    <property type="match status" value="1"/>
</dbReference>
<dbReference type="PATRIC" id="fig|1236703.3.peg.446"/>
<evidence type="ECO:0000259" key="1">
    <source>
        <dbReference type="Pfam" id="PF16363"/>
    </source>
</evidence>
<feature type="domain" description="NAD(P)-binding" evidence="1">
    <location>
        <begin position="6"/>
        <end position="119"/>
    </location>
</feature>
<dbReference type="Proteomes" id="UP000053688">
    <property type="component" value="Unassembled WGS sequence"/>
</dbReference>
<dbReference type="Pfam" id="PF16363">
    <property type="entry name" value="GDP_Man_Dehyd"/>
    <property type="match status" value="1"/>
</dbReference>
<dbReference type="InterPro" id="IPR016040">
    <property type="entry name" value="NAD(P)-bd_dom"/>
</dbReference>
<dbReference type="STRING" id="28176.CF66_4008"/>
<comment type="caution">
    <text evidence="2">The sequence shown here is derived from an EMBL/GenBank/DDBJ whole genome shotgun (WGS) entry which is preliminary data.</text>
</comment>
<dbReference type="eggNOG" id="COG1088">
    <property type="taxonomic scope" value="Bacteria"/>
</dbReference>
<keyword evidence="3" id="KW-1185">Reference proteome</keyword>
<proteinExistence type="predicted"/>
<evidence type="ECO:0000313" key="2">
    <source>
        <dbReference type="EMBL" id="EPE37983.1"/>
    </source>
</evidence>
<organism evidence="2 3">
    <name type="scientific">Candidatus Photodesmus katoptron Akat1</name>
    <dbReference type="NCBI Taxonomy" id="1236703"/>
    <lineage>
        <taxon>Bacteria</taxon>
        <taxon>Pseudomonadati</taxon>
        <taxon>Pseudomonadota</taxon>
        <taxon>Gammaproteobacteria</taxon>
        <taxon>Vibrionales</taxon>
        <taxon>Vibrionaceae</taxon>
        <taxon>Candidatus Photodesmus</taxon>
    </lineage>
</organism>
<name>S3EIH2_9GAMM</name>
<dbReference type="InterPro" id="IPR036291">
    <property type="entry name" value="NAD(P)-bd_dom_sf"/>
</dbReference>
<protein>
    <submittedName>
        <fullName evidence="2">dTDP-glucose 4,6-dehydratase</fullName>
    </submittedName>
</protein>
<gene>
    <name evidence="2" type="ORF">O1U_0446</name>
</gene>
<reference evidence="2 3" key="1">
    <citation type="journal article" date="2014" name="Environ. Microbiol.">
        <title>Genomic signatures of obligate host dependence in the luminous bacterial symbiont of a vertebrate.</title>
        <authorList>
            <person name="Hendry T.A."/>
            <person name="de Wet J.R."/>
            <person name="Dunlap P.V."/>
        </authorList>
    </citation>
    <scope>NUCLEOTIDE SEQUENCE [LARGE SCALE GENOMIC DNA]</scope>
    <source>
        <strain evidence="2 3">Akat1</strain>
    </source>
</reference>
<dbReference type="EMBL" id="AMSD01000001">
    <property type="protein sequence ID" value="EPE37983.1"/>
    <property type="molecule type" value="Genomic_DNA"/>
</dbReference>
<dbReference type="SUPFAM" id="SSF51735">
    <property type="entry name" value="NAD(P)-binding Rossmann-fold domains"/>
    <property type="match status" value="1"/>
</dbReference>
<evidence type="ECO:0000313" key="3">
    <source>
        <dbReference type="Proteomes" id="UP000053688"/>
    </source>
</evidence>
<sequence length="123" mass="14497">MIKKWSYFFEQVDICDFIELNRVCSEHKLDSVMHLAAESHADRSISEILVFIRTNILGTHALLKSSLTYWNKLNNKCKTLFRFHYISTDEVYGKLNYLIQAFTEKTPYSLSNPYQLQKLLVII</sequence>
<dbReference type="PANTHER" id="PTHR43000">
    <property type="entry name" value="DTDP-D-GLUCOSE 4,6-DEHYDRATASE-RELATED"/>
    <property type="match status" value="1"/>
</dbReference>